<evidence type="ECO:0000313" key="2">
    <source>
        <dbReference type="EMBL" id="MET4682844.1"/>
    </source>
</evidence>
<evidence type="ECO:0000313" key="3">
    <source>
        <dbReference type="Proteomes" id="UP001549313"/>
    </source>
</evidence>
<dbReference type="InterPro" id="IPR006311">
    <property type="entry name" value="TAT_signal"/>
</dbReference>
<feature type="chain" id="PRO_5047497876" description="3',5'-cyclic-nucleotide phosphodiesterase" evidence="1">
    <location>
        <begin position="24"/>
        <end position="93"/>
    </location>
</feature>
<gene>
    <name evidence="2" type="ORF">ABIE19_000753</name>
</gene>
<keyword evidence="1" id="KW-0732">Signal</keyword>
<evidence type="ECO:0008006" key="4">
    <source>
        <dbReference type="Google" id="ProtNLM"/>
    </source>
</evidence>
<dbReference type="RefSeq" id="WP_354087783.1">
    <property type="nucleotide sequence ID" value="NZ_JBEPTF010000001.1"/>
</dbReference>
<dbReference type="EMBL" id="JBEPTF010000001">
    <property type="protein sequence ID" value="MET4682844.1"/>
    <property type="molecule type" value="Genomic_DNA"/>
</dbReference>
<organism evidence="2 3">
    <name type="scientific">Brevundimonas faecalis</name>
    <dbReference type="NCBI Taxonomy" id="947378"/>
    <lineage>
        <taxon>Bacteria</taxon>
        <taxon>Pseudomonadati</taxon>
        <taxon>Pseudomonadota</taxon>
        <taxon>Alphaproteobacteria</taxon>
        <taxon>Caulobacterales</taxon>
        <taxon>Caulobacteraceae</taxon>
        <taxon>Brevundimonas</taxon>
    </lineage>
</organism>
<feature type="signal peptide" evidence="1">
    <location>
        <begin position="1"/>
        <end position="23"/>
    </location>
</feature>
<name>A0ABV2R8D2_9CAUL</name>
<proteinExistence type="predicted"/>
<dbReference type="PROSITE" id="PS51318">
    <property type="entry name" value="TAT"/>
    <property type="match status" value="1"/>
</dbReference>
<comment type="caution">
    <text evidence="2">The sequence shown here is derived from an EMBL/GenBank/DDBJ whole genome shotgun (WGS) entry which is preliminary data.</text>
</comment>
<accession>A0ABV2R8D2</accession>
<reference evidence="2 3" key="1">
    <citation type="submission" date="2024-06" db="EMBL/GenBank/DDBJ databases">
        <title>Sorghum-associated microbial communities from plants grown in Nebraska, USA.</title>
        <authorList>
            <person name="Schachtman D."/>
        </authorList>
    </citation>
    <scope>NUCLEOTIDE SEQUENCE [LARGE SCALE GENOMIC DNA]</scope>
    <source>
        <strain evidence="2 3">2814</strain>
    </source>
</reference>
<sequence>MSGSIIRRLALGAVVLAAAGLTAAVTPGASPAEAQGLSQYDMCMLNAYYDCYPRDSSGQPRPPNLGDMDEAAAFEQCVAASYPRCAGLPGDPN</sequence>
<dbReference type="Proteomes" id="UP001549313">
    <property type="component" value="Unassembled WGS sequence"/>
</dbReference>
<keyword evidence="3" id="KW-1185">Reference proteome</keyword>
<protein>
    <recommendedName>
        <fullName evidence="4">3',5'-cyclic-nucleotide phosphodiesterase</fullName>
    </recommendedName>
</protein>
<evidence type="ECO:0000256" key="1">
    <source>
        <dbReference type="SAM" id="SignalP"/>
    </source>
</evidence>